<dbReference type="EMBL" id="BPLR01013948">
    <property type="protein sequence ID" value="GIY65004.1"/>
    <property type="molecule type" value="Genomic_DNA"/>
</dbReference>
<evidence type="ECO:0000313" key="3">
    <source>
        <dbReference type="Proteomes" id="UP001054945"/>
    </source>
</evidence>
<feature type="region of interest" description="Disordered" evidence="1">
    <location>
        <begin position="25"/>
        <end position="73"/>
    </location>
</feature>
<protein>
    <submittedName>
        <fullName evidence="2">Uncharacterized protein</fullName>
    </submittedName>
</protein>
<dbReference type="AlphaFoldDB" id="A0AAV4V4T0"/>
<evidence type="ECO:0000256" key="1">
    <source>
        <dbReference type="SAM" id="MobiDB-lite"/>
    </source>
</evidence>
<organism evidence="2 3">
    <name type="scientific">Caerostris extrusa</name>
    <name type="common">Bark spider</name>
    <name type="synonym">Caerostris bankana</name>
    <dbReference type="NCBI Taxonomy" id="172846"/>
    <lineage>
        <taxon>Eukaryota</taxon>
        <taxon>Metazoa</taxon>
        <taxon>Ecdysozoa</taxon>
        <taxon>Arthropoda</taxon>
        <taxon>Chelicerata</taxon>
        <taxon>Arachnida</taxon>
        <taxon>Araneae</taxon>
        <taxon>Araneomorphae</taxon>
        <taxon>Entelegynae</taxon>
        <taxon>Araneoidea</taxon>
        <taxon>Araneidae</taxon>
        <taxon>Caerostris</taxon>
    </lineage>
</organism>
<name>A0AAV4V4T0_CAEEX</name>
<keyword evidence="3" id="KW-1185">Reference proteome</keyword>
<accession>A0AAV4V4T0</accession>
<comment type="caution">
    <text evidence="2">The sequence shown here is derived from an EMBL/GenBank/DDBJ whole genome shotgun (WGS) entry which is preliminary data.</text>
</comment>
<sequence>MPRTQPPWRDFPAISTFAKNLNGAQEIQRTPKLKAPLASRSAQWPRRLPPQFPTPQQQLRYHRPASNSKRLAL</sequence>
<evidence type="ECO:0000313" key="2">
    <source>
        <dbReference type="EMBL" id="GIY65004.1"/>
    </source>
</evidence>
<proteinExistence type="predicted"/>
<reference evidence="2 3" key="1">
    <citation type="submission" date="2021-06" db="EMBL/GenBank/DDBJ databases">
        <title>Caerostris extrusa draft genome.</title>
        <authorList>
            <person name="Kono N."/>
            <person name="Arakawa K."/>
        </authorList>
    </citation>
    <scope>NUCLEOTIDE SEQUENCE [LARGE SCALE GENOMIC DNA]</scope>
</reference>
<gene>
    <name evidence="2" type="ORF">CEXT_171911</name>
</gene>
<dbReference type="Proteomes" id="UP001054945">
    <property type="component" value="Unassembled WGS sequence"/>
</dbReference>